<dbReference type="SUPFAM" id="SSF103473">
    <property type="entry name" value="MFS general substrate transporter"/>
    <property type="match status" value="1"/>
</dbReference>
<keyword evidence="3 6" id="KW-0812">Transmembrane</keyword>
<dbReference type="GO" id="GO:0022857">
    <property type="term" value="F:transmembrane transporter activity"/>
    <property type="evidence" value="ECO:0007669"/>
    <property type="project" value="InterPro"/>
</dbReference>
<keyword evidence="4 6" id="KW-1133">Transmembrane helix</keyword>
<feature type="transmembrane region" description="Helical" evidence="6">
    <location>
        <begin position="319"/>
        <end position="340"/>
    </location>
</feature>
<dbReference type="EMBL" id="LSRX01000052">
    <property type="protein sequence ID" value="OLQ11905.1"/>
    <property type="molecule type" value="Genomic_DNA"/>
</dbReference>
<organism evidence="7 8">
    <name type="scientific">Symbiodinium microadriaticum</name>
    <name type="common">Dinoflagellate</name>
    <name type="synonym">Zooxanthella microadriatica</name>
    <dbReference type="NCBI Taxonomy" id="2951"/>
    <lineage>
        <taxon>Eukaryota</taxon>
        <taxon>Sar</taxon>
        <taxon>Alveolata</taxon>
        <taxon>Dinophyceae</taxon>
        <taxon>Suessiales</taxon>
        <taxon>Symbiodiniaceae</taxon>
        <taxon>Symbiodinium</taxon>
    </lineage>
</organism>
<evidence type="ECO:0000256" key="2">
    <source>
        <dbReference type="ARBA" id="ARBA00022475"/>
    </source>
</evidence>
<dbReference type="OrthoDB" id="440553at2759"/>
<keyword evidence="5 6" id="KW-0472">Membrane</keyword>
<feature type="transmembrane region" description="Helical" evidence="6">
    <location>
        <begin position="347"/>
        <end position="372"/>
    </location>
</feature>
<reference evidence="7 8" key="1">
    <citation type="submission" date="2016-02" db="EMBL/GenBank/DDBJ databases">
        <title>Genome analysis of coral dinoflagellate symbionts highlights evolutionary adaptations to a symbiotic lifestyle.</title>
        <authorList>
            <person name="Aranda M."/>
            <person name="Li Y."/>
            <person name="Liew Y.J."/>
            <person name="Baumgarten S."/>
            <person name="Simakov O."/>
            <person name="Wilson M."/>
            <person name="Piel J."/>
            <person name="Ashoor H."/>
            <person name="Bougouffa S."/>
            <person name="Bajic V.B."/>
            <person name="Ryu T."/>
            <person name="Ravasi T."/>
            <person name="Bayer T."/>
            <person name="Micklem G."/>
            <person name="Kim H."/>
            <person name="Bhak J."/>
            <person name="Lajeunesse T.C."/>
            <person name="Voolstra C.R."/>
        </authorList>
    </citation>
    <scope>NUCLEOTIDE SEQUENCE [LARGE SCALE GENOMIC DNA]</scope>
    <source>
        <strain evidence="7 8">CCMP2467</strain>
    </source>
</reference>
<feature type="transmembrane region" description="Helical" evidence="6">
    <location>
        <begin position="250"/>
        <end position="274"/>
    </location>
</feature>
<evidence type="ECO:0000313" key="8">
    <source>
        <dbReference type="Proteomes" id="UP000186817"/>
    </source>
</evidence>
<sequence length="485" mass="51622">MAAAHELECQSAQLQSFQSVSLLQITTHTRGEYLSPHLAAKLLIAAVPVFIAAYWVYAYRSPRASPQKREPGMSSSMLLALGSTLLLDFFCTDQYQPSMPDMAEDFGVQPAQMGSEYWDHKVILGGQVLLATSTLCCGCAETFSWFVMGRIFQGMAAAVTPVILSTIPDCFADMEDRLRHQGALGMLMQLGPLAAPAAGGFLADAFGWRCPFFLLSGLSGLLVIFSLFVVEETAPPTVDVKYVACAKRTLGHWSRCLILFGCLFIKSFFDGLAASNGFVLRRDLHLSLHGASVCITLMALAGAFGSYVPARLPFGPLEALQACMGPLLLSAVCLGVVSVLRSESLPWFMGATCYAEVVIWTPYISALCQFTVGIEDIAGSAASLLTALSFLGSSFVSLSVVVLAQRGGAGGFLLALAALLLFTAISLWLGPLASVDLPEEGSSKRSPWTRQTTPEGYLATVAAKGGGCSHTETGVHGHQCQTPLS</sequence>
<dbReference type="Gene3D" id="1.20.1250.20">
    <property type="entry name" value="MFS general substrate transporter like domains"/>
    <property type="match status" value="1"/>
</dbReference>
<keyword evidence="8" id="KW-1185">Reference proteome</keyword>
<protein>
    <submittedName>
        <fullName evidence="7">Bicyclomycin resistance protein-like</fullName>
    </submittedName>
</protein>
<gene>
    <name evidence="7" type="primary">bcr</name>
    <name evidence="7" type="ORF">AK812_SmicGene4214</name>
</gene>
<feature type="transmembrane region" description="Helical" evidence="6">
    <location>
        <begin position="38"/>
        <end position="57"/>
    </location>
</feature>
<feature type="transmembrane region" description="Helical" evidence="6">
    <location>
        <begin position="286"/>
        <end position="307"/>
    </location>
</feature>
<keyword evidence="2" id="KW-1003">Cell membrane</keyword>
<dbReference type="AlphaFoldDB" id="A0A1Q9EWY7"/>
<evidence type="ECO:0000256" key="3">
    <source>
        <dbReference type="ARBA" id="ARBA00022692"/>
    </source>
</evidence>
<feature type="transmembrane region" description="Helical" evidence="6">
    <location>
        <begin position="183"/>
        <end position="203"/>
    </location>
</feature>
<dbReference type="InterPro" id="IPR036259">
    <property type="entry name" value="MFS_trans_sf"/>
</dbReference>
<evidence type="ECO:0000256" key="1">
    <source>
        <dbReference type="ARBA" id="ARBA00004651"/>
    </source>
</evidence>
<dbReference type="Pfam" id="PF07690">
    <property type="entry name" value="MFS_1"/>
    <property type="match status" value="1"/>
</dbReference>
<dbReference type="GO" id="GO:0005886">
    <property type="term" value="C:plasma membrane"/>
    <property type="evidence" value="ECO:0007669"/>
    <property type="project" value="UniProtKB-SubCell"/>
</dbReference>
<name>A0A1Q9EWY7_SYMMI</name>
<evidence type="ECO:0000256" key="5">
    <source>
        <dbReference type="ARBA" id="ARBA00023136"/>
    </source>
</evidence>
<dbReference type="InterPro" id="IPR011701">
    <property type="entry name" value="MFS"/>
</dbReference>
<dbReference type="PANTHER" id="PTHR43124">
    <property type="entry name" value="PURINE EFFLUX PUMP PBUE"/>
    <property type="match status" value="1"/>
</dbReference>
<accession>A0A1Q9EWY7</accession>
<dbReference type="InterPro" id="IPR050189">
    <property type="entry name" value="MFS_Efflux_Transporters"/>
</dbReference>
<proteinExistence type="predicted"/>
<evidence type="ECO:0000256" key="4">
    <source>
        <dbReference type="ARBA" id="ARBA00022989"/>
    </source>
</evidence>
<feature type="transmembrane region" description="Helical" evidence="6">
    <location>
        <begin position="411"/>
        <end position="429"/>
    </location>
</feature>
<feature type="transmembrane region" description="Helical" evidence="6">
    <location>
        <begin position="384"/>
        <end position="404"/>
    </location>
</feature>
<dbReference type="PANTHER" id="PTHR43124:SF3">
    <property type="entry name" value="CHLORAMPHENICOL EFFLUX PUMP RV0191"/>
    <property type="match status" value="1"/>
</dbReference>
<feature type="transmembrane region" description="Helical" evidence="6">
    <location>
        <begin position="210"/>
        <end position="230"/>
    </location>
</feature>
<comment type="subcellular location">
    <subcellularLocation>
        <location evidence="1">Cell membrane</location>
        <topology evidence="1">Multi-pass membrane protein</topology>
    </subcellularLocation>
</comment>
<comment type="caution">
    <text evidence="7">The sequence shown here is derived from an EMBL/GenBank/DDBJ whole genome shotgun (WGS) entry which is preliminary data.</text>
</comment>
<evidence type="ECO:0000256" key="6">
    <source>
        <dbReference type="SAM" id="Phobius"/>
    </source>
</evidence>
<evidence type="ECO:0000313" key="7">
    <source>
        <dbReference type="EMBL" id="OLQ11905.1"/>
    </source>
</evidence>
<dbReference type="Proteomes" id="UP000186817">
    <property type="component" value="Unassembled WGS sequence"/>
</dbReference>